<reference evidence="1 2" key="1">
    <citation type="submission" date="2015-09" db="EMBL/GenBank/DDBJ databases">
        <title>Draft genome sequence of Thermus scotoductus strain K1 isolated from a geothermal spring in Nagorno-Karabakh, Armenia.</title>
        <authorList>
            <person name="Saghatelyan A."/>
            <person name="Poghosyan L."/>
            <person name="Panosyan H."/>
            <person name="Birkeland N.-K."/>
        </authorList>
    </citation>
    <scope>NUCLEOTIDE SEQUENCE [LARGE SCALE GENOMIC DNA]</scope>
    <source>
        <strain evidence="1 2">K1</strain>
    </source>
</reference>
<dbReference type="PATRIC" id="fig|37636.3.peg.332"/>
<proteinExistence type="predicted"/>
<evidence type="ECO:0000313" key="1">
    <source>
        <dbReference type="EMBL" id="KPD31527.1"/>
    </source>
</evidence>
<organism evidence="1 2">
    <name type="scientific">Thermus scotoductus</name>
    <dbReference type="NCBI Taxonomy" id="37636"/>
    <lineage>
        <taxon>Bacteria</taxon>
        <taxon>Thermotogati</taxon>
        <taxon>Deinococcota</taxon>
        <taxon>Deinococci</taxon>
        <taxon>Thermales</taxon>
        <taxon>Thermaceae</taxon>
        <taxon>Thermus</taxon>
    </lineage>
</organism>
<dbReference type="AlphaFoldDB" id="A0A0N0IQN8"/>
<dbReference type="Proteomes" id="UP000053099">
    <property type="component" value="Unassembled WGS sequence"/>
</dbReference>
<sequence>MIVSHLARMIHRTLQNLPPGINPEEHPVLGPVVTQVRLHLGGRLPQTEDEWEEALARLLAEIVVAGWDRYRAPGVAQLDEHRAVGSFNGPGGLYTVEASSRREAYMEARREWVYRLLTQG</sequence>
<protein>
    <submittedName>
        <fullName evidence="1">Uncharacterized protein</fullName>
    </submittedName>
</protein>
<accession>A0A0N0IQN8</accession>
<comment type="caution">
    <text evidence="1">The sequence shown here is derived from an EMBL/GenBank/DDBJ whole genome shotgun (WGS) entry which is preliminary data.</text>
</comment>
<name>A0A0N0IQN8_THESC</name>
<dbReference type="EMBL" id="LJJR01000015">
    <property type="protein sequence ID" value="KPD31527.1"/>
    <property type="molecule type" value="Genomic_DNA"/>
</dbReference>
<evidence type="ECO:0000313" key="2">
    <source>
        <dbReference type="Proteomes" id="UP000053099"/>
    </source>
</evidence>
<gene>
    <name evidence="1" type="ORF">AN926_06345</name>
</gene>